<dbReference type="PIRSF" id="PIRSF000332">
    <property type="entry name" value="FMO"/>
    <property type="match status" value="1"/>
</dbReference>
<evidence type="ECO:0000256" key="5">
    <source>
        <dbReference type="ARBA" id="ARBA00022857"/>
    </source>
</evidence>
<evidence type="ECO:0000256" key="6">
    <source>
        <dbReference type="ARBA" id="ARBA00023002"/>
    </source>
</evidence>
<sequence>MTVKQVCVIGAGVSGLVSAKTFLEEGYEVTLFEKRQGLGGVWERSRTYPGLSIQNPRDTYAFSDYPMPASYPEWPSGEQICAYLESYARHFGVVEKIQFGAKVTKVERKSGNTPGWMVSVNFQEDGKEIRKQNYEFDFVIVCNGTYDIPYIPNLPGMEEFIAAGGQVIHTNNFNDGSVIEGKRVVVVGFGKSATDLANLAASKAKECTLVFRQALWKVPNFFLGLLNIKYIFLTRFAETWMPYHKLQGWEKWLHSFGKPLVWAFWRLNETMLRLQFPLDACGMVPKQPMNKLIGCSIGLVPKGFFEHVRTGKIRAVKTKINKFFPSGVELDNGEQIHADVVVFGTGFLQDIPFLEDKYRRHVFDEEGTIHLYRHLIHPHVPQMGFVGYNYTFCAQLSAEIGARWLSEYVKENILLPSPQQMLEDVTAELEWRKKDRPYAFVSGACVTPFTFHYIDELLQDMGLSSRRQPGNLVGEFLMPIDPSAYKHLGKELQVKQKQHSSLNDFAIAASVEVKSVP</sequence>
<evidence type="ECO:0000256" key="2">
    <source>
        <dbReference type="ARBA" id="ARBA00010139"/>
    </source>
</evidence>
<evidence type="ECO:0000313" key="8">
    <source>
        <dbReference type="Proteomes" id="UP000252085"/>
    </source>
</evidence>
<dbReference type="EMBL" id="LXQE01000152">
    <property type="protein sequence ID" value="RCJ35215.1"/>
    <property type="molecule type" value="Genomic_DNA"/>
</dbReference>
<dbReference type="AlphaFoldDB" id="A0A367RFJ8"/>
<dbReference type="Pfam" id="PF00743">
    <property type="entry name" value="FMO-like"/>
    <property type="match status" value="2"/>
</dbReference>
<keyword evidence="3" id="KW-0285">Flavoprotein</keyword>
<organism evidence="7 8">
    <name type="scientific">Nostoc punctiforme NIES-2108</name>
    <dbReference type="NCBI Taxonomy" id="1356359"/>
    <lineage>
        <taxon>Bacteria</taxon>
        <taxon>Bacillati</taxon>
        <taxon>Cyanobacteriota</taxon>
        <taxon>Cyanophyceae</taxon>
        <taxon>Nostocales</taxon>
        <taxon>Nostocaceae</taxon>
        <taxon>Nostoc</taxon>
    </lineage>
</organism>
<dbReference type="InterPro" id="IPR036188">
    <property type="entry name" value="FAD/NAD-bd_sf"/>
</dbReference>
<protein>
    <submittedName>
        <fullName evidence="7">K+ transport protein</fullName>
    </submittedName>
</protein>
<dbReference type="InterPro" id="IPR000960">
    <property type="entry name" value="Flavin_mOase"/>
</dbReference>
<evidence type="ECO:0000256" key="3">
    <source>
        <dbReference type="ARBA" id="ARBA00022630"/>
    </source>
</evidence>
<reference evidence="7 8" key="1">
    <citation type="submission" date="2016-04" db="EMBL/GenBank/DDBJ databases">
        <authorList>
            <person name="Evans L.H."/>
            <person name="Alamgir A."/>
            <person name="Owens N."/>
            <person name="Weber N.D."/>
            <person name="Virtaneva K."/>
            <person name="Barbian K."/>
            <person name="Babar A."/>
            <person name="Rosenke K."/>
        </authorList>
    </citation>
    <scope>NUCLEOTIDE SEQUENCE [LARGE SCALE GENOMIC DNA]</scope>
    <source>
        <strain evidence="7">NIES-2108</strain>
    </source>
</reference>
<dbReference type="SUPFAM" id="SSF51905">
    <property type="entry name" value="FAD/NAD(P)-binding domain"/>
    <property type="match status" value="2"/>
</dbReference>
<dbReference type="Gene3D" id="3.50.50.60">
    <property type="entry name" value="FAD/NAD(P)-binding domain"/>
    <property type="match status" value="1"/>
</dbReference>
<dbReference type="Proteomes" id="UP000252085">
    <property type="component" value="Unassembled WGS sequence"/>
</dbReference>
<name>A0A367RFJ8_NOSPU</name>
<dbReference type="GO" id="GO:0050660">
    <property type="term" value="F:flavin adenine dinucleotide binding"/>
    <property type="evidence" value="ECO:0007669"/>
    <property type="project" value="InterPro"/>
</dbReference>
<dbReference type="GO" id="GO:0050661">
    <property type="term" value="F:NADP binding"/>
    <property type="evidence" value="ECO:0007669"/>
    <property type="project" value="InterPro"/>
</dbReference>
<proteinExistence type="inferred from homology"/>
<dbReference type="PANTHER" id="PTHR23023">
    <property type="entry name" value="DIMETHYLANILINE MONOOXYGENASE"/>
    <property type="match status" value="1"/>
</dbReference>
<comment type="similarity">
    <text evidence="1">Belongs to the FMO family.</text>
</comment>
<dbReference type="PRINTS" id="PR00370">
    <property type="entry name" value="FMOXYGENASE"/>
</dbReference>
<dbReference type="InterPro" id="IPR050346">
    <property type="entry name" value="FMO-like"/>
</dbReference>
<evidence type="ECO:0000256" key="4">
    <source>
        <dbReference type="ARBA" id="ARBA00022827"/>
    </source>
</evidence>
<dbReference type="InterPro" id="IPR020946">
    <property type="entry name" value="Flavin_mOase-like"/>
</dbReference>
<keyword evidence="4" id="KW-0274">FAD</keyword>
<comment type="similarity">
    <text evidence="2">Belongs to the FAD-binding monooxygenase family.</text>
</comment>
<keyword evidence="6" id="KW-0560">Oxidoreductase</keyword>
<accession>A0A367RFJ8</accession>
<gene>
    <name evidence="7" type="ORF">A6769_19200</name>
</gene>
<keyword evidence="5" id="KW-0521">NADP</keyword>
<comment type="caution">
    <text evidence="7">The sequence shown here is derived from an EMBL/GenBank/DDBJ whole genome shotgun (WGS) entry which is preliminary data.</text>
</comment>
<evidence type="ECO:0000256" key="1">
    <source>
        <dbReference type="ARBA" id="ARBA00009183"/>
    </source>
</evidence>
<dbReference type="GO" id="GO:0004499">
    <property type="term" value="F:N,N-dimethylaniline monooxygenase activity"/>
    <property type="evidence" value="ECO:0007669"/>
    <property type="project" value="InterPro"/>
</dbReference>
<evidence type="ECO:0000313" key="7">
    <source>
        <dbReference type="EMBL" id="RCJ35215.1"/>
    </source>
</evidence>